<accession>A0A1M4YR35</accession>
<evidence type="ECO:0000313" key="2">
    <source>
        <dbReference type="Proteomes" id="UP000184295"/>
    </source>
</evidence>
<protein>
    <submittedName>
        <fullName evidence="1">Uncharacterized protein</fullName>
    </submittedName>
</protein>
<evidence type="ECO:0000313" key="1">
    <source>
        <dbReference type="EMBL" id="SHF08255.1"/>
    </source>
</evidence>
<gene>
    <name evidence="1" type="ORF">SAMN02745225_02395</name>
</gene>
<dbReference type="EMBL" id="FQUL01000092">
    <property type="protein sequence ID" value="SHF08255.1"/>
    <property type="molecule type" value="Genomic_DNA"/>
</dbReference>
<proteinExistence type="predicted"/>
<dbReference type="Proteomes" id="UP000184295">
    <property type="component" value="Unassembled WGS sequence"/>
</dbReference>
<sequence>MVLDHYLEAFSRKPGAFPRSAPLEQAKKSGTFSVDHAEFLASASALYGENRGVGEMVGVLLLARRLPQTANTTGLRKAQEMRTFIADYVKIAARSSLVRGATLLKEVPIITSPEVDITRYDVLFEARS</sequence>
<keyword evidence="2" id="KW-1185">Reference proteome</keyword>
<reference evidence="2" key="1">
    <citation type="submission" date="2016-11" db="EMBL/GenBank/DDBJ databases">
        <authorList>
            <person name="Varghese N."/>
            <person name="Submissions S."/>
        </authorList>
    </citation>
    <scope>NUCLEOTIDE SEQUENCE [LARGE SCALE GENOMIC DNA]</scope>
    <source>
        <strain evidence="2">DSM 19514</strain>
    </source>
</reference>
<name>A0A1M4YR35_9ACTN</name>
<dbReference type="AlphaFoldDB" id="A0A1M4YR35"/>
<organism evidence="1 2">
    <name type="scientific">Ferrithrix thermotolerans DSM 19514</name>
    <dbReference type="NCBI Taxonomy" id="1121881"/>
    <lineage>
        <taxon>Bacteria</taxon>
        <taxon>Bacillati</taxon>
        <taxon>Actinomycetota</taxon>
        <taxon>Acidimicrobiia</taxon>
        <taxon>Acidimicrobiales</taxon>
        <taxon>Acidimicrobiaceae</taxon>
        <taxon>Ferrithrix</taxon>
    </lineage>
</organism>